<dbReference type="GO" id="GO:0009271">
    <property type="term" value="P:phage shock"/>
    <property type="evidence" value="ECO:0007669"/>
    <property type="project" value="InterPro"/>
</dbReference>
<dbReference type="Proteomes" id="UP000215148">
    <property type="component" value="Chromosome 1"/>
</dbReference>
<feature type="transmembrane region" description="Helical" evidence="2">
    <location>
        <begin position="6"/>
        <end position="27"/>
    </location>
</feature>
<dbReference type="NCBIfam" id="NF006993">
    <property type="entry name" value="PRK09458.1"/>
    <property type="match status" value="1"/>
</dbReference>
<keyword evidence="2" id="KW-0812">Transmembrane</keyword>
<sequence length="80" mass="9248">MAYMSSFFIAGPLIVFLIFVAPIWLFLHYRGKRHSSNSLSQEDLERIKALSAKAEKLQSRVETLERILDAESPTWRQNHG</sequence>
<dbReference type="NCBIfam" id="TIGR02976">
    <property type="entry name" value="phageshock_pspB"/>
    <property type="match status" value="1"/>
</dbReference>
<gene>
    <name evidence="3" type="primary">pspB</name>
    <name evidence="3" type="ORF">CCZ37_05765</name>
</gene>
<dbReference type="EMBL" id="CP022741">
    <property type="protein sequence ID" value="ASU22126.1"/>
    <property type="molecule type" value="Genomic_DNA"/>
</dbReference>
<keyword evidence="1" id="KW-0175">Coiled coil</keyword>
<evidence type="ECO:0000256" key="1">
    <source>
        <dbReference type="SAM" id="Coils"/>
    </source>
</evidence>
<keyword evidence="2" id="KW-0472">Membrane</keyword>
<dbReference type="Pfam" id="PF06667">
    <property type="entry name" value="PspB"/>
    <property type="match status" value="1"/>
</dbReference>
<reference evidence="3 4" key="1">
    <citation type="submission" date="2017-08" db="EMBL/GenBank/DDBJ databases">
        <title>The Vibrio qinghaiensis sp.-Q67 is a luminous bacteria isolated firstly from Qinghai lake, Qinghai province, China, which has been proved to be very sensitive to detect environmental and food pollutants. Therefore, complete genome analysis of V. qinghaiensis sp.-Q67 highlights the potential application of this strain on detection of hazards in the contaminated environments.</title>
        <authorList>
            <person name="Gong L."/>
        </authorList>
    </citation>
    <scope>NUCLEOTIDE SEQUENCE [LARGE SCALE GENOMIC DNA]</scope>
    <source>
        <strain evidence="3 4">Q67</strain>
    </source>
</reference>
<dbReference type="KEGG" id="vqi:CCZ37_05765"/>
<feature type="coiled-coil region" evidence="1">
    <location>
        <begin position="40"/>
        <end position="67"/>
    </location>
</feature>
<organism evidence="3 4">
    <name type="scientific">Vibrio qinghaiensis</name>
    <dbReference type="NCBI Taxonomy" id="2025808"/>
    <lineage>
        <taxon>Bacteria</taxon>
        <taxon>Pseudomonadati</taxon>
        <taxon>Pseudomonadota</taxon>
        <taxon>Gammaproteobacteria</taxon>
        <taxon>Vibrionales</taxon>
        <taxon>Vibrionaceae</taxon>
        <taxon>Vibrio</taxon>
    </lineage>
</organism>
<keyword evidence="4" id="KW-1185">Reference proteome</keyword>
<evidence type="ECO:0000313" key="3">
    <source>
        <dbReference type="EMBL" id="ASU22126.1"/>
    </source>
</evidence>
<proteinExistence type="predicted"/>
<protein>
    <submittedName>
        <fullName evidence="3">Envelope stress response membrane protein PspB</fullName>
    </submittedName>
</protein>
<evidence type="ECO:0000256" key="2">
    <source>
        <dbReference type="SAM" id="Phobius"/>
    </source>
</evidence>
<dbReference type="InterPro" id="IPR009554">
    <property type="entry name" value="Phageshock_PspB"/>
</dbReference>
<accession>A0A223MX69</accession>
<dbReference type="AlphaFoldDB" id="A0A223MX69"/>
<evidence type="ECO:0000313" key="4">
    <source>
        <dbReference type="Proteomes" id="UP000215148"/>
    </source>
</evidence>
<name>A0A223MX69_9VIBR</name>
<keyword evidence="2" id="KW-1133">Transmembrane helix</keyword>
<dbReference type="GO" id="GO:0006355">
    <property type="term" value="P:regulation of DNA-templated transcription"/>
    <property type="evidence" value="ECO:0007669"/>
    <property type="project" value="InterPro"/>
</dbReference>